<feature type="compositionally biased region" description="Low complexity" evidence="1">
    <location>
        <begin position="49"/>
        <end position="68"/>
    </location>
</feature>
<dbReference type="EMBL" id="UZAN01044688">
    <property type="protein sequence ID" value="VDP81267.1"/>
    <property type="molecule type" value="Genomic_DNA"/>
</dbReference>
<evidence type="ECO:0000313" key="2">
    <source>
        <dbReference type="EMBL" id="VDP81267.1"/>
    </source>
</evidence>
<sequence length="207" mass="20293">MQAAASRHLGSAGRGHVPNDMVLDSLCNGLGRSSSVQFPNPLQASGLLNGPNSSVHGSSSPGPAHSSPTVKAHADAFSTYNLRCHNLKDFRNTAAAALVAAVAGEQVQFAAHVANNIDGSVGSAGSGGGGSGGGGGGGTSGDVNGGNGIGDPGDGSGEPNTSEKTLDRPVSMDESDGAHRGQTANTSQPGSDGLIGSMILKPFCVAY</sequence>
<dbReference type="OrthoDB" id="6272444at2759"/>
<reference evidence="2 3" key="2">
    <citation type="submission" date="2018-11" db="EMBL/GenBank/DDBJ databases">
        <authorList>
            <consortium name="Pathogen Informatics"/>
        </authorList>
    </citation>
    <scope>NUCLEOTIDE SEQUENCE [LARGE SCALE GENOMIC DNA]</scope>
    <source>
        <strain evidence="2 3">Egypt</strain>
    </source>
</reference>
<dbReference type="WBParaSite" id="ECPE_0000751601-mRNA-1">
    <property type="protein sequence ID" value="ECPE_0000751601-mRNA-1"/>
    <property type="gene ID" value="ECPE_0000751601"/>
</dbReference>
<dbReference type="AlphaFoldDB" id="A0A183AKL5"/>
<feature type="compositionally biased region" description="Gly residues" evidence="1">
    <location>
        <begin position="125"/>
        <end position="156"/>
    </location>
</feature>
<protein>
    <submittedName>
        <fullName evidence="4">OAR domain-containing protein</fullName>
    </submittedName>
</protein>
<reference evidence="4" key="1">
    <citation type="submission" date="2016-06" db="UniProtKB">
        <authorList>
            <consortium name="WormBaseParasite"/>
        </authorList>
    </citation>
    <scope>IDENTIFICATION</scope>
</reference>
<proteinExistence type="predicted"/>
<keyword evidence="3" id="KW-1185">Reference proteome</keyword>
<gene>
    <name evidence="2" type="ORF">ECPE_LOCUS7500</name>
</gene>
<evidence type="ECO:0000313" key="4">
    <source>
        <dbReference type="WBParaSite" id="ECPE_0000751601-mRNA-1"/>
    </source>
</evidence>
<name>A0A183AKL5_9TREM</name>
<dbReference type="Proteomes" id="UP000272942">
    <property type="component" value="Unassembled WGS sequence"/>
</dbReference>
<feature type="compositionally biased region" description="Basic and acidic residues" evidence="1">
    <location>
        <begin position="164"/>
        <end position="179"/>
    </location>
</feature>
<feature type="region of interest" description="Disordered" evidence="1">
    <location>
        <begin position="41"/>
        <end position="70"/>
    </location>
</feature>
<accession>A0A183AKL5</accession>
<evidence type="ECO:0000313" key="3">
    <source>
        <dbReference type="Proteomes" id="UP000272942"/>
    </source>
</evidence>
<organism evidence="4">
    <name type="scientific">Echinostoma caproni</name>
    <dbReference type="NCBI Taxonomy" id="27848"/>
    <lineage>
        <taxon>Eukaryota</taxon>
        <taxon>Metazoa</taxon>
        <taxon>Spiralia</taxon>
        <taxon>Lophotrochozoa</taxon>
        <taxon>Platyhelminthes</taxon>
        <taxon>Trematoda</taxon>
        <taxon>Digenea</taxon>
        <taxon>Plagiorchiida</taxon>
        <taxon>Echinostomata</taxon>
        <taxon>Echinostomatoidea</taxon>
        <taxon>Echinostomatidae</taxon>
        <taxon>Echinostoma</taxon>
    </lineage>
</organism>
<feature type="region of interest" description="Disordered" evidence="1">
    <location>
        <begin position="125"/>
        <end position="194"/>
    </location>
</feature>
<evidence type="ECO:0000256" key="1">
    <source>
        <dbReference type="SAM" id="MobiDB-lite"/>
    </source>
</evidence>